<dbReference type="SMART" id="SM00360">
    <property type="entry name" value="RRM"/>
    <property type="match status" value="1"/>
</dbReference>
<protein>
    <recommendedName>
        <fullName evidence="8">RNA-binding protein 25</fullName>
    </recommendedName>
</protein>
<feature type="domain" description="PWI" evidence="5">
    <location>
        <begin position="845"/>
        <end position="942"/>
    </location>
</feature>
<evidence type="ECO:0008006" key="8">
    <source>
        <dbReference type="Google" id="ProtNLM"/>
    </source>
</evidence>
<feature type="compositionally biased region" description="Basic and acidic residues" evidence="3">
    <location>
        <begin position="424"/>
        <end position="443"/>
    </location>
</feature>
<dbReference type="FunFam" id="1.20.1390.10:FF:000008">
    <property type="entry name" value="RNA Binding Motif protein homolog"/>
    <property type="match status" value="1"/>
</dbReference>
<dbReference type="Pfam" id="PF01480">
    <property type="entry name" value="PWI"/>
    <property type="match status" value="1"/>
</dbReference>
<dbReference type="AlphaFoldDB" id="A0A2I0BHL6"/>
<dbReference type="InterPro" id="IPR053294">
    <property type="entry name" value="RBM_PWI_domain"/>
</dbReference>
<dbReference type="InterPro" id="IPR034268">
    <property type="entry name" value="RBM25_RRM"/>
</dbReference>
<dbReference type="PANTHER" id="PTHR47334:SF2">
    <property type="entry name" value="RNA-BINDING MOTIF PROTEIN 25"/>
    <property type="match status" value="1"/>
</dbReference>
<evidence type="ECO:0000256" key="3">
    <source>
        <dbReference type="SAM" id="MobiDB-lite"/>
    </source>
</evidence>
<feature type="compositionally biased region" description="Polar residues" evidence="3">
    <location>
        <begin position="1"/>
        <end position="11"/>
    </location>
</feature>
<dbReference type="SUPFAM" id="SSF54928">
    <property type="entry name" value="RNA-binding domain, RBD"/>
    <property type="match status" value="1"/>
</dbReference>
<dbReference type="InterPro" id="IPR002483">
    <property type="entry name" value="PWI_dom"/>
</dbReference>
<dbReference type="OrthoDB" id="6275295at2759"/>
<dbReference type="CDD" id="cd12446">
    <property type="entry name" value="RRM_RBM25"/>
    <property type="match status" value="1"/>
</dbReference>
<feature type="region of interest" description="Disordered" evidence="3">
    <location>
        <begin position="393"/>
        <end position="627"/>
    </location>
</feature>
<feature type="region of interest" description="Disordered" evidence="3">
    <location>
        <begin position="1"/>
        <end position="76"/>
    </location>
</feature>
<dbReference type="InterPro" id="IPR012677">
    <property type="entry name" value="Nucleotide-bd_a/b_plait_sf"/>
</dbReference>
<gene>
    <name evidence="6" type="ORF">AXF42_Ash004778</name>
</gene>
<dbReference type="Proteomes" id="UP000236161">
    <property type="component" value="Unassembled WGS sequence"/>
</dbReference>
<dbReference type="GO" id="GO:0006397">
    <property type="term" value="P:mRNA processing"/>
    <property type="evidence" value="ECO:0007669"/>
    <property type="project" value="UniProtKB-KW"/>
</dbReference>
<evidence type="ECO:0000313" key="6">
    <source>
        <dbReference type="EMBL" id="PKA67285.1"/>
    </source>
</evidence>
<feature type="region of interest" description="Disordered" evidence="3">
    <location>
        <begin position="773"/>
        <end position="821"/>
    </location>
</feature>
<dbReference type="SMART" id="SM00311">
    <property type="entry name" value="PWI"/>
    <property type="match status" value="1"/>
</dbReference>
<dbReference type="PROSITE" id="PS50102">
    <property type="entry name" value="RRM"/>
    <property type="match status" value="1"/>
</dbReference>
<name>A0A2I0BHL6_9ASPA</name>
<feature type="compositionally biased region" description="Polar residues" evidence="3">
    <location>
        <begin position="50"/>
        <end position="61"/>
    </location>
</feature>
<feature type="compositionally biased region" description="Polar residues" evidence="3">
    <location>
        <begin position="102"/>
        <end position="118"/>
    </location>
</feature>
<keyword evidence="2" id="KW-0694">RNA-binding</keyword>
<dbReference type="Pfam" id="PF00076">
    <property type="entry name" value="RRM_1"/>
    <property type="match status" value="1"/>
</dbReference>
<evidence type="ECO:0000259" key="4">
    <source>
        <dbReference type="PROSITE" id="PS50102"/>
    </source>
</evidence>
<dbReference type="GO" id="GO:0003723">
    <property type="term" value="F:RNA binding"/>
    <property type="evidence" value="ECO:0007669"/>
    <property type="project" value="UniProtKB-UniRule"/>
</dbReference>
<dbReference type="PANTHER" id="PTHR47334">
    <property type="entry name" value="SPLICING FACTOR PWI DOMAIN-CONTAINING PROTEIN / RNA RECOGNITION MOTIF (RRM)-CONTAINING PROTEIN"/>
    <property type="match status" value="1"/>
</dbReference>
<feature type="region of interest" description="Disordered" evidence="3">
    <location>
        <begin position="345"/>
        <end position="365"/>
    </location>
</feature>
<dbReference type="SUPFAM" id="SSF101233">
    <property type="entry name" value="PWI domain"/>
    <property type="match status" value="1"/>
</dbReference>
<reference evidence="6 7" key="1">
    <citation type="journal article" date="2017" name="Nature">
        <title>The Apostasia genome and the evolution of orchids.</title>
        <authorList>
            <person name="Zhang G.Q."/>
            <person name="Liu K.W."/>
            <person name="Li Z."/>
            <person name="Lohaus R."/>
            <person name="Hsiao Y.Y."/>
            <person name="Niu S.C."/>
            <person name="Wang J.Y."/>
            <person name="Lin Y.C."/>
            <person name="Xu Q."/>
            <person name="Chen L.J."/>
            <person name="Yoshida K."/>
            <person name="Fujiwara S."/>
            <person name="Wang Z.W."/>
            <person name="Zhang Y.Q."/>
            <person name="Mitsuda N."/>
            <person name="Wang M."/>
            <person name="Liu G.H."/>
            <person name="Pecoraro L."/>
            <person name="Huang H.X."/>
            <person name="Xiao X.J."/>
            <person name="Lin M."/>
            <person name="Wu X.Y."/>
            <person name="Wu W.L."/>
            <person name="Chen Y.Y."/>
            <person name="Chang S.B."/>
            <person name="Sakamoto S."/>
            <person name="Ohme-Takagi M."/>
            <person name="Yagi M."/>
            <person name="Zeng S.J."/>
            <person name="Shen C.Y."/>
            <person name="Yeh C.M."/>
            <person name="Luo Y.B."/>
            <person name="Tsai W.C."/>
            <person name="Van de Peer Y."/>
            <person name="Liu Z.J."/>
        </authorList>
    </citation>
    <scope>NUCLEOTIDE SEQUENCE [LARGE SCALE GENOMIC DNA]</scope>
    <source>
        <strain evidence="7">cv. Shenzhen</strain>
        <tissue evidence="6">Stem</tissue>
    </source>
</reference>
<feature type="region of interest" description="Disordered" evidence="3">
    <location>
        <begin position="102"/>
        <end position="123"/>
    </location>
</feature>
<dbReference type="InterPro" id="IPR000504">
    <property type="entry name" value="RRM_dom"/>
</dbReference>
<sequence length="942" mass="106606">MALVSPSSAETLESKPEKSDAASQDSRSLGARALDSSSAPSVASPLHKPNSLNPDSDSHTNPIPVPNPLPAVLTHPAPPAAPSFNLSFRPLGAPSILQYSTMLNPGHQNPGYQNSSVQPPGVSTPAVSVTPMISGTMYPLPGQAPLPYGQASNGYLSVPAPATQAALPPGVLRYPGPYPAMVRPGYQLQPVPPAGVIPHIPRLPIPGVRPISPMVTPIVRPAVPILPPAEKPQTTVYVGKIAQTVDNDFLLALLRICGPVKSWKRPQDPSDGKLKEFGFCEFEAAEGVLRALRLLSKLNIDGQELMLNINQATKEYLVRYVEKKTEREKERQKEAEVAVIEGNEGAPSGIEEAQNDEGVTGEKGKEDMQKFGIVTDEDREVDKNALERITNMVEERLKTNPLPPPPPIPATAKGSARSNSEVPSKSKDGDSDVEVMKSDAVEDKNDEETTSENKLAEPERPELSSPDKRRHDRRIREKDRERDLKREKERELERFERERERERVRRERDREMKMREAERLYKDRMKDWEAREREKEYQRQYEKDREKERQREKRKDILRDEEGSDDDDDDSRKRRRRSSLLEERRRKRLREKDEDMTDRLKEDDEIAEAERREIEEQQETEDLKLVPCEVTKGTEKVTMNEDGMIADGEASLHEQAQKAISDTVSNSGHGIYRSNSSEMTIASANVPEVKQIDGPIRKLGFGLVGSGKRTTVPSVFHQEDDEDIDEKKMRPLVPIDYSTEELQAVKGNIPASTANIVAAAEFAKRISTNPKEEKIEIERERNGRSNDRGSRRERDRNDYEGAHSKNENKERSHEKVSVREDKLKTENKKLLDAKQLIDMIPKTKEELFAYEINWAIYDKHSLHERMRPWISKKITEFLGEEEATLVDYIVSSTKEHVRASKMLELLQSILDDEAEMFVLKMWRMLIFEIKKVETGLSVKSKA</sequence>
<dbReference type="InterPro" id="IPR035979">
    <property type="entry name" value="RBD_domain_sf"/>
</dbReference>
<keyword evidence="1" id="KW-0507">mRNA processing</keyword>
<dbReference type="InterPro" id="IPR036483">
    <property type="entry name" value="PWI_dom_sf"/>
</dbReference>
<feature type="domain" description="RRM" evidence="4">
    <location>
        <begin position="234"/>
        <end position="314"/>
    </location>
</feature>
<evidence type="ECO:0000256" key="1">
    <source>
        <dbReference type="ARBA" id="ARBA00022664"/>
    </source>
</evidence>
<dbReference type="PROSITE" id="PS51025">
    <property type="entry name" value="PWI"/>
    <property type="match status" value="1"/>
</dbReference>
<evidence type="ECO:0000313" key="7">
    <source>
        <dbReference type="Proteomes" id="UP000236161"/>
    </source>
</evidence>
<feature type="compositionally biased region" description="Basic and acidic residues" evidence="3">
    <location>
        <begin position="579"/>
        <end position="615"/>
    </location>
</feature>
<keyword evidence="7" id="KW-1185">Reference proteome</keyword>
<dbReference type="Gene3D" id="3.30.70.330">
    <property type="match status" value="1"/>
</dbReference>
<organism evidence="6 7">
    <name type="scientific">Apostasia shenzhenica</name>
    <dbReference type="NCBI Taxonomy" id="1088818"/>
    <lineage>
        <taxon>Eukaryota</taxon>
        <taxon>Viridiplantae</taxon>
        <taxon>Streptophyta</taxon>
        <taxon>Embryophyta</taxon>
        <taxon>Tracheophyta</taxon>
        <taxon>Spermatophyta</taxon>
        <taxon>Magnoliopsida</taxon>
        <taxon>Liliopsida</taxon>
        <taxon>Asparagales</taxon>
        <taxon>Orchidaceae</taxon>
        <taxon>Apostasioideae</taxon>
        <taxon>Apostasia</taxon>
    </lineage>
</organism>
<evidence type="ECO:0000256" key="2">
    <source>
        <dbReference type="PROSITE-ProRule" id="PRU00176"/>
    </source>
</evidence>
<feature type="compositionally biased region" description="Basic and acidic residues" evidence="3">
    <location>
        <begin position="454"/>
        <end position="561"/>
    </location>
</feature>
<proteinExistence type="predicted"/>
<accession>A0A2I0BHL6</accession>
<evidence type="ECO:0000259" key="5">
    <source>
        <dbReference type="PROSITE" id="PS51025"/>
    </source>
</evidence>
<dbReference type="EMBL" id="KZ451883">
    <property type="protein sequence ID" value="PKA67285.1"/>
    <property type="molecule type" value="Genomic_DNA"/>
</dbReference>
<dbReference type="Gene3D" id="1.20.1390.10">
    <property type="entry name" value="PWI domain"/>
    <property type="match status" value="1"/>
</dbReference>
<dbReference type="STRING" id="1088818.A0A2I0BHL6"/>